<organism evidence="4 5">
    <name type="scientific">Pikeienuella piscinae</name>
    <dbReference type="NCBI Taxonomy" id="2748098"/>
    <lineage>
        <taxon>Bacteria</taxon>
        <taxon>Pseudomonadati</taxon>
        <taxon>Pseudomonadota</taxon>
        <taxon>Alphaproteobacteria</taxon>
        <taxon>Rhodobacterales</taxon>
        <taxon>Paracoccaceae</taxon>
        <taxon>Pikeienuella</taxon>
    </lineage>
</organism>
<dbReference type="PROSITE" id="PS51257">
    <property type="entry name" value="PROKAR_LIPOPROTEIN"/>
    <property type="match status" value="1"/>
</dbReference>
<dbReference type="KEGG" id="hdh:G5B40_03730"/>
<dbReference type="InterPro" id="IPR049712">
    <property type="entry name" value="Poly_export"/>
</dbReference>
<dbReference type="AlphaFoldDB" id="A0A7L5BT15"/>
<evidence type="ECO:0000256" key="1">
    <source>
        <dbReference type="ARBA" id="ARBA00022729"/>
    </source>
</evidence>
<name>A0A7L5BT15_9RHOB</name>
<dbReference type="PANTHER" id="PTHR33619">
    <property type="entry name" value="POLYSACCHARIDE EXPORT PROTEIN GFCE-RELATED"/>
    <property type="match status" value="1"/>
</dbReference>
<dbReference type="Gene3D" id="3.10.560.10">
    <property type="entry name" value="Outer membrane lipoprotein wza domain like"/>
    <property type="match status" value="2"/>
</dbReference>
<feature type="chain" id="PRO_5029854535" evidence="2">
    <location>
        <begin position="19"/>
        <end position="379"/>
    </location>
</feature>
<feature type="signal peptide" evidence="2">
    <location>
        <begin position="1"/>
        <end position="18"/>
    </location>
</feature>
<dbReference type="Proteomes" id="UP000503336">
    <property type="component" value="Chromosome"/>
</dbReference>
<protein>
    <submittedName>
        <fullName evidence="4">Polysaccharide export protein</fullName>
    </submittedName>
</protein>
<accession>A0A7L5BT15</accession>
<reference evidence="4 5" key="1">
    <citation type="submission" date="2020-02" db="EMBL/GenBank/DDBJ databases">
        <title>complete genome sequence of Rhodobacteraceae bacterium.</title>
        <authorList>
            <person name="Park J."/>
            <person name="Kim Y.-S."/>
            <person name="Kim K.-H."/>
        </authorList>
    </citation>
    <scope>NUCLEOTIDE SEQUENCE [LARGE SCALE GENOMIC DNA]</scope>
    <source>
        <strain evidence="4 5">RR4-56</strain>
    </source>
</reference>
<dbReference type="RefSeq" id="WP_165095167.1">
    <property type="nucleotide sequence ID" value="NZ_CP049056.1"/>
</dbReference>
<dbReference type="EMBL" id="CP049056">
    <property type="protein sequence ID" value="QIE54625.1"/>
    <property type="molecule type" value="Genomic_DNA"/>
</dbReference>
<dbReference type="PANTHER" id="PTHR33619:SF3">
    <property type="entry name" value="POLYSACCHARIDE EXPORT PROTEIN GFCE-RELATED"/>
    <property type="match status" value="1"/>
</dbReference>
<evidence type="ECO:0000313" key="5">
    <source>
        <dbReference type="Proteomes" id="UP000503336"/>
    </source>
</evidence>
<dbReference type="InterPro" id="IPR003715">
    <property type="entry name" value="Poly_export_N"/>
</dbReference>
<evidence type="ECO:0000259" key="3">
    <source>
        <dbReference type="Pfam" id="PF02563"/>
    </source>
</evidence>
<keyword evidence="1 2" id="KW-0732">Signal</keyword>
<dbReference type="Pfam" id="PF02563">
    <property type="entry name" value="Poly_export"/>
    <property type="match status" value="1"/>
</dbReference>
<dbReference type="Gene3D" id="3.30.1950.10">
    <property type="entry name" value="wza like domain"/>
    <property type="match status" value="1"/>
</dbReference>
<feature type="domain" description="Polysaccharide export protein N-terminal" evidence="3">
    <location>
        <begin position="79"/>
        <end position="162"/>
    </location>
</feature>
<evidence type="ECO:0000256" key="2">
    <source>
        <dbReference type="SAM" id="SignalP"/>
    </source>
</evidence>
<dbReference type="GO" id="GO:0015159">
    <property type="term" value="F:polysaccharide transmembrane transporter activity"/>
    <property type="evidence" value="ECO:0007669"/>
    <property type="project" value="InterPro"/>
</dbReference>
<evidence type="ECO:0000313" key="4">
    <source>
        <dbReference type="EMBL" id="QIE54625.1"/>
    </source>
</evidence>
<sequence length="379" mass="40450">MGVRLSSAARGAALLVLAATVAACGLPRTGPYYEDLRYSQEREDGVDPGFDLIRVTPEVVSAVNIAEPLGFSMNLIDAQPERTAVLGVGDVVQITVWERGENGLFSPIGGATQLVAEIEESGNIYLPYVGNVRAAGRTADGLRGHIRELLADKTLDPQVEVRRKTGDSKSITITGTAGANTVVPIERTTKSLLSLLAKTGFAVPDPEAVRVTLRRGGVEGSIWMEDLFQNPDFDVPVRAGDVIFLNKDRRNFLSLGAIGQSRVAFPTRDLTVLEAIALVGGLQTSASDPSGVFIFRVERPEIAVRVSEKAPVDQTRNIAYLIDLTEGSGMFLADQMLMRDGDILYVTDAPFTRFSKVAGSIASVVGFTGSAASVARIAN</sequence>
<gene>
    <name evidence="4" type="ORF">G5B40_03730</name>
</gene>
<proteinExistence type="predicted"/>
<keyword evidence="5" id="KW-1185">Reference proteome</keyword>